<keyword evidence="2" id="KW-0812">Transmembrane</keyword>
<dbReference type="PANTHER" id="PTHR24060">
    <property type="entry name" value="METABOTROPIC GLUTAMATE RECEPTOR"/>
    <property type="match status" value="1"/>
</dbReference>
<dbReference type="SUPFAM" id="SSF53822">
    <property type="entry name" value="Periplasmic binding protein-like I"/>
    <property type="match status" value="1"/>
</dbReference>
<protein>
    <recommendedName>
        <fullName evidence="6">Receptor ligand binding region domain-containing protein</fullName>
    </recommendedName>
</protein>
<comment type="caution">
    <text evidence="7">The sequence shown here is derived from an EMBL/GenBank/DDBJ whole genome shotgun (WGS) entry which is preliminary data.</text>
</comment>
<proteinExistence type="predicted"/>
<name>A0AAN9TK67_9HEMI</name>
<dbReference type="FunFam" id="3.40.50.2300:FF:000193">
    <property type="entry name" value="Glutamate receptor ionotropic, NMDA 2B"/>
    <property type="match status" value="1"/>
</dbReference>
<evidence type="ECO:0000256" key="1">
    <source>
        <dbReference type="ARBA" id="ARBA00004370"/>
    </source>
</evidence>
<dbReference type="Gene3D" id="3.40.50.2300">
    <property type="match status" value="2"/>
</dbReference>
<dbReference type="InterPro" id="IPR028082">
    <property type="entry name" value="Peripla_BP_I"/>
</dbReference>
<gene>
    <name evidence="7" type="ORF">V9T40_002237</name>
</gene>
<reference evidence="7 8" key="1">
    <citation type="submission" date="2024-03" db="EMBL/GenBank/DDBJ databases">
        <title>Adaptation during the transition from Ophiocordyceps entomopathogen to insect associate is accompanied by gene loss and intensified selection.</title>
        <authorList>
            <person name="Ward C.M."/>
            <person name="Onetto C.A."/>
            <person name="Borneman A.R."/>
        </authorList>
    </citation>
    <scope>NUCLEOTIDE SEQUENCE [LARGE SCALE GENOMIC DNA]</scope>
    <source>
        <strain evidence="7">AWRI1</strain>
        <tissue evidence="7">Single Adult Female</tissue>
    </source>
</reference>
<organism evidence="7 8">
    <name type="scientific">Parthenolecanium corni</name>
    <dbReference type="NCBI Taxonomy" id="536013"/>
    <lineage>
        <taxon>Eukaryota</taxon>
        <taxon>Metazoa</taxon>
        <taxon>Ecdysozoa</taxon>
        <taxon>Arthropoda</taxon>
        <taxon>Hexapoda</taxon>
        <taxon>Insecta</taxon>
        <taxon>Pterygota</taxon>
        <taxon>Neoptera</taxon>
        <taxon>Paraneoptera</taxon>
        <taxon>Hemiptera</taxon>
        <taxon>Sternorrhyncha</taxon>
        <taxon>Coccoidea</taxon>
        <taxon>Coccidae</taxon>
        <taxon>Parthenolecanium</taxon>
    </lineage>
</organism>
<evidence type="ECO:0000313" key="8">
    <source>
        <dbReference type="Proteomes" id="UP001367676"/>
    </source>
</evidence>
<dbReference type="GO" id="GO:0016020">
    <property type="term" value="C:membrane"/>
    <property type="evidence" value="ECO:0007669"/>
    <property type="project" value="UniProtKB-SubCell"/>
</dbReference>
<keyword evidence="4" id="KW-0472">Membrane</keyword>
<evidence type="ECO:0000259" key="6">
    <source>
        <dbReference type="Pfam" id="PF01094"/>
    </source>
</evidence>
<keyword evidence="3" id="KW-1133">Transmembrane helix</keyword>
<dbReference type="InterPro" id="IPR050726">
    <property type="entry name" value="mGluR"/>
</dbReference>
<dbReference type="AlphaFoldDB" id="A0AAN9TK67"/>
<accession>A0AAN9TK67</accession>
<evidence type="ECO:0000256" key="5">
    <source>
        <dbReference type="ARBA" id="ARBA00023180"/>
    </source>
</evidence>
<evidence type="ECO:0000256" key="4">
    <source>
        <dbReference type="ARBA" id="ARBA00023136"/>
    </source>
</evidence>
<evidence type="ECO:0000256" key="2">
    <source>
        <dbReference type="ARBA" id="ARBA00022692"/>
    </source>
</evidence>
<keyword evidence="5" id="KW-0325">Glycoprotein</keyword>
<feature type="domain" description="Receptor ligand binding region" evidence="6">
    <location>
        <begin position="137"/>
        <end position="292"/>
    </location>
</feature>
<comment type="subcellular location">
    <subcellularLocation>
        <location evidence="1">Membrane</location>
    </subcellularLocation>
</comment>
<evidence type="ECO:0000313" key="7">
    <source>
        <dbReference type="EMBL" id="KAK7590624.1"/>
    </source>
</evidence>
<evidence type="ECO:0000256" key="3">
    <source>
        <dbReference type="ARBA" id="ARBA00022989"/>
    </source>
</evidence>
<keyword evidence="8" id="KW-1185">Reference proteome</keyword>
<dbReference type="Proteomes" id="UP001367676">
    <property type="component" value="Unassembled WGS sequence"/>
</dbReference>
<dbReference type="Pfam" id="PF01094">
    <property type="entry name" value="ANF_receptor"/>
    <property type="match status" value="1"/>
</dbReference>
<sequence length="482" mass="54663">MKFEIYTMAVFTISVCFVFIMPYSSYGSPRQPRIHRRKTNFTVALILPKIVFGTRRYHKAVNDAILALYKSRSPRFEFLNTHGHVQVDSQMISLTPNPTEILSSLCNRFLPMNVSSILYLMNYEKYGRSTASAQYFLQLAGYLGIPVIAWNADNSGLERRASQSNLQLQLAPSLEHQTAAMLSILERYKWHQFSVVTSQIAGHDDFVQAIRERIVEMQDRFKFTLLNAVLVTNSSDLIELVNSESRVMLLYATSDEANGILKAADEYKIIGENYVWVVTQSVIENLRTSHQFPIGMLGVHFDTSGVSLVNEISTAIKVFANGVENYLNDPRNANESLNTQLSCEGQGESRWKNGERFYKHLRNVSIEGDNNKPRLEFTADGVLKAAELKIMNLRRGDNKQLVWEEIGVWKSWEKEGLDIKDIVWPGNSHTPPQGVPEKFHLKITFLEEAPYISLTPPDPVSGKCNVNRGVLCRVAKEADMSQ</sequence>
<dbReference type="InterPro" id="IPR001828">
    <property type="entry name" value="ANF_lig-bd_rcpt"/>
</dbReference>
<dbReference type="EMBL" id="JBBCAQ010000022">
    <property type="protein sequence ID" value="KAK7590624.1"/>
    <property type="molecule type" value="Genomic_DNA"/>
</dbReference>